<dbReference type="Proteomes" id="UP000199092">
    <property type="component" value="Chromosome I"/>
</dbReference>
<evidence type="ECO:0000313" key="1">
    <source>
        <dbReference type="EMBL" id="SDR74952.1"/>
    </source>
</evidence>
<dbReference type="EMBL" id="LT629749">
    <property type="protein sequence ID" value="SDR74952.1"/>
    <property type="molecule type" value="Genomic_DNA"/>
</dbReference>
<dbReference type="STRING" id="546871.SAMN04488543_0320"/>
<dbReference type="InterPro" id="IPR028994">
    <property type="entry name" value="Integrin_alpha_N"/>
</dbReference>
<evidence type="ECO:0008006" key="3">
    <source>
        <dbReference type="Google" id="ProtNLM"/>
    </source>
</evidence>
<dbReference type="AlphaFoldDB" id="A0A1H1LKW8"/>
<proteinExistence type="predicted"/>
<accession>A0A1H1LKW8</accession>
<name>A0A1H1LKW8_9ACTN</name>
<dbReference type="Gene3D" id="2.130.10.130">
    <property type="entry name" value="Integrin alpha, N-terminal"/>
    <property type="match status" value="1"/>
</dbReference>
<gene>
    <name evidence="1" type="ORF">SAMN04488543_0320</name>
</gene>
<organism evidence="1 2">
    <name type="scientific">Friedmanniella luteola</name>
    <dbReference type="NCBI Taxonomy" id="546871"/>
    <lineage>
        <taxon>Bacteria</taxon>
        <taxon>Bacillati</taxon>
        <taxon>Actinomycetota</taxon>
        <taxon>Actinomycetes</taxon>
        <taxon>Propionibacteriales</taxon>
        <taxon>Nocardioidaceae</taxon>
        <taxon>Friedmanniella</taxon>
    </lineage>
</organism>
<reference evidence="1 2" key="1">
    <citation type="submission" date="2016-10" db="EMBL/GenBank/DDBJ databases">
        <authorList>
            <person name="de Groot N.N."/>
        </authorList>
    </citation>
    <scope>NUCLEOTIDE SEQUENCE [LARGE SCALE GENOMIC DNA]</scope>
    <source>
        <strain evidence="1 2">DSM 21741</strain>
    </source>
</reference>
<dbReference type="SMART" id="SM00191">
    <property type="entry name" value="Int_alpha"/>
    <property type="match status" value="4"/>
</dbReference>
<keyword evidence="2" id="KW-1185">Reference proteome</keyword>
<dbReference type="InterPro" id="IPR013519">
    <property type="entry name" value="Int_alpha_beta-p"/>
</dbReference>
<protein>
    <recommendedName>
        <fullName evidence="3">FG-GAP repeat-containing protein</fullName>
    </recommendedName>
</protein>
<dbReference type="PROSITE" id="PS51470">
    <property type="entry name" value="FG_GAP"/>
    <property type="match status" value="1"/>
</dbReference>
<evidence type="ECO:0000313" key="2">
    <source>
        <dbReference type="Proteomes" id="UP000199092"/>
    </source>
</evidence>
<dbReference type="OrthoDB" id="344301at2"/>
<dbReference type="RefSeq" id="WP_091409241.1">
    <property type="nucleotide sequence ID" value="NZ_LT629749.1"/>
</dbReference>
<sequence>MVDEDRVAAGRPRRRGPALVAVLLAPLLLGPLGPLVLPAGAATACSPGAPTDVDGGGPDVVLGLPSFDLPGKPDAGALVVFSDLAGPGESDPRGATRRTVVTAADVGLPTQAGARFGAAVVVVRRLGTCAALVVGAPGEDVAGRRGAGRVHVLPGSPQGLGSPLESLDESLLPGLGGAQAGAGFGSAVVADGADWMAVGVPGRDLGGAVDAGRVVRVDRREPTGQRVDVVQQGGRGAGTPERGDRFGEVLEVAPSGVGPLLLVGVPREDVGTRGDAGAVAFQAGDRPLSMVTQDSPGAGGTAEAGDRFGAALDSWATPAGDHVALMAAVGVPGEDLGRTVDAGLVGYVAVDLFDTSDTSVGPLEGRSLTVSQDSRGVPGVVERDDRFGAAVLTGEFGVDAGRLHLVVGSPGEDVGRTADAGQVTLTGIRITDGTPLSAFGGGWTQDTPGVRGVPERGDGFGSALAGVQLARAEDDEDSVHVVVLVTVPGEDDGTTSGTGMAHLGLPGGGGSVPLVPPARQAGAGTGMRAVDGRLG</sequence>